<dbReference type="InterPro" id="IPR051011">
    <property type="entry name" value="Metal_resp_trans_reg"/>
</dbReference>
<reference evidence="6" key="1">
    <citation type="journal article" date="2017" name="Med. Chem. Commun.">
        <title>Nonomuraea sp. ATCC 55076 harbours the largest actinomycete chromosome to date and the kistamicin biosynthetic gene cluster.</title>
        <authorList>
            <person name="Nazari B."/>
            <person name="Forneris C.C."/>
            <person name="Gibson M.I."/>
            <person name="Moon K."/>
            <person name="Schramma K.R."/>
            <person name="Seyedsayamdost M.R."/>
        </authorList>
    </citation>
    <scope>NUCLEOTIDE SEQUENCE [LARGE SCALE GENOMIC DNA]</scope>
    <source>
        <strain evidence="6">ATCC 55076</strain>
    </source>
</reference>
<dbReference type="AlphaFoldDB" id="A0A1U9ZWJ4"/>
<evidence type="ECO:0000256" key="1">
    <source>
        <dbReference type="ARBA" id="ARBA00023015"/>
    </source>
</evidence>
<evidence type="ECO:0000256" key="2">
    <source>
        <dbReference type="ARBA" id="ARBA00023125"/>
    </source>
</evidence>
<dbReference type="Gene3D" id="1.10.10.10">
    <property type="entry name" value="Winged helix-like DNA-binding domain superfamily/Winged helix DNA-binding domain"/>
    <property type="match status" value="1"/>
</dbReference>
<keyword evidence="3" id="KW-0804">Transcription</keyword>
<dbReference type="InterPro" id="IPR036388">
    <property type="entry name" value="WH-like_DNA-bd_sf"/>
</dbReference>
<dbReference type="InterPro" id="IPR036390">
    <property type="entry name" value="WH_DNA-bd_sf"/>
</dbReference>
<dbReference type="Pfam" id="PF19361">
    <property type="entry name" value="DUF5937"/>
    <property type="match status" value="1"/>
</dbReference>
<dbReference type="GO" id="GO:0003700">
    <property type="term" value="F:DNA-binding transcription factor activity"/>
    <property type="evidence" value="ECO:0007669"/>
    <property type="project" value="InterPro"/>
</dbReference>
<keyword evidence="1" id="KW-0805">Transcription regulation</keyword>
<evidence type="ECO:0000313" key="5">
    <source>
        <dbReference type="EMBL" id="AQZ62331.1"/>
    </source>
</evidence>
<protein>
    <submittedName>
        <fullName evidence="5">Transcriptional regulator</fullName>
    </submittedName>
</protein>
<dbReference type="KEGG" id="noa:BKM31_13420"/>
<sequence>MLELSFTAVDVAYTRFAISPLWEAVAGARLIKQPHPLYGPWLDEVRPRLHGIRWELLDALIPPRGLPAFLAPPPAVAVPDLDLELATLRATPPETLATDLAWLPPSPATALLDEDPDRGLALLADQIAAFWETALAPYWPKIRALLEGDLLYRARQLADGGAHRLLNTLDPTVEWSEDTLRVQHRYCTALRALRGRGLLLVPSAFTWPNVWSITTAPWQPTLRYGTRGIATLWERRSASVPQALAAALGRTRALLLTELATPASTTDLSARLGLTKGGVSQHLTVLRDAGFVSAHRTGRFVLYARTGIGEALCRQQ</sequence>
<dbReference type="InterPro" id="IPR045981">
    <property type="entry name" value="DUF5937"/>
</dbReference>
<proteinExistence type="predicted"/>
<dbReference type="Pfam" id="PF01022">
    <property type="entry name" value="HTH_5"/>
    <property type="match status" value="1"/>
</dbReference>
<dbReference type="CDD" id="cd00090">
    <property type="entry name" value="HTH_ARSR"/>
    <property type="match status" value="1"/>
</dbReference>
<feature type="domain" description="HTH arsR-type" evidence="4">
    <location>
        <begin position="232"/>
        <end position="316"/>
    </location>
</feature>
<keyword evidence="2" id="KW-0238">DNA-binding</keyword>
<name>A0A1U9ZWJ4_9ACTN</name>
<dbReference type="RefSeq" id="WP_080038484.1">
    <property type="nucleotide sequence ID" value="NZ_CP017717.1"/>
</dbReference>
<dbReference type="PROSITE" id="PS50987">
    <property type="entry name" value="HTH_ARSR_2"/>
    <property type="match status" value="1"/>
</dbReference>
<dbReference type="Proteomes" id="UP000190797">
    <property type="component" value="Chromosome"/>
</dbReference>
<keyword evidence="6" id="KW-1185">Reference proteome</keyword>
<gene>
    <name evidence="5" type="ORF">BKM31_13420</name>
</gene>
<dbReference type="InterPro" id="IPR011991">
    <property type="entry name" value="ArsR-like_HTH"/>
</dbReference>
<evidence type="ECO:0000259" key="4">
    <source>
        <dbReference type="PROSITE" id="PS50987"/>
    </source>
</evidence>
<accession>A0A1U9ZWJ4</accession>
<evidence type="ECO:0000313" key="6">
    <source>
        <dbReference type="Proteomes" id="UP000190797"/>
    </source>
</evidence>
<dbReference type="SMART" id="SM00418">
    <property type="entry name" value="HTH_ARSR"/>
    <property type="match status" value="1"/>
</dbReference>
<dbReference type="PANTHER" id="PTHR43132">
    <property type="entry name" value="ARSENICAL RESISTANCE OPERON REPRESSOR ARSR-RELATED"/>
    <property type="match status" value="1"/>
</dbReference>
<dbReference type="GO" id="GO:0003677">
    <property type="term" value="F:DNA binding"/>
    <property type="evidence" value="ECO:0007669"/>
    <property type="project" value="UniProtKB-KW"/>
</dbReference>
<dbReference type="STRING" id="1909395.BKM31_13420"/>
<organism evidence="5 6">
    <name type="scientific">[Actinomadura] parvosata subsp. kistnae</name>
    <dbReference type="NCBI Taxonomy" id="1909395"/>
    <lineage>
        <taxon>Bacteria</taxon>
        <taxon>Bacillati</taxon>
        <taxon>Actinomycetota</taxon>
        <taxon>Actinomycetes</taxon>
        <taxon>Streptosporangiales</taxon>
        <taxon>Streptosporangiaceae</taxon>
        <taxon>Nonomuraea</taxon>
    </lineage>
</organism>
<dbReference type="InterPro" id="IPR001845">
    <property type="entry name" value="HTH_ArsR_DNA-bd_dom"/>
</dbReference>
<evidence type="ECO:0000256" key="3">
    <source>
        <dbReference type="ARBA" id="ARBA00023163"/>
    </source>
</evidence>
<dbReference type="EMBL" id="CP017717">
    <property type="protein sequence ID" value="AQZ62331.1"/>
    <property type="molecule type" value="Genomic_DNA"/>
</dbReference>
<dbReference type="SUPFAM" id="SSF46785">
    <property type="entry name" value="Winged helix' DNA-binding domain"/>
    <property type="match status" value="1"/>
</dbReference>
<dbReference type="PANTHER" id="PTHR43132:SF6">
    <property type="entry name" value="HTH-TYPE TRANSCRIPTIONAL REPRESSOR CZRA"/>
    <property type="match status" value="1"/>
</dbReference>
<dbReference type="OrthoDB" id="3460651at2"/>